<dbReference type="Gene3D" id="3.30.1600.10">
    <property type="entry name" value="SIR2/SIRT2 'Small Domain"/>
    <property type="match status" value="1"/>
</dbReference>
<dbReference type="InterPro" id="IPR050134">
    <property type="entry name" value="NAD-dep_sirtuin_deacylases"/>
</dbReference>
<dbReference type="InterPro" id="IPR026591">
    <property type="entry name" value="Sirtuin_cat_small_dom_sf"/>
</dbReference>
<evidence type="ECO:0000256" key="1">
    <source>
        <dbReference type="ARBA" id="ARBA00022679"/>
    </source>
</evidence>
<dbReference type="Gene3D" id="3.40.50.1220">
    <property type="entry name" value="TPP-binding domain"/>
    <property type="match status" value="1"/>
</dbReference>
<keyword evidence="1" id="KW-0808">Transferase</keyword>
<dbReference type="GO" id="GO:0017136">
    <property type="term" value="F:histone deacetylase activity, NAD-dependent"/>
    <property type="evidence" value="ECO:0007669"/>
    <property type="project" value="TreeGrafter"/>
</dbReference>
<evidence type="ECO:0000256" key="3">
    <source>
        <dbReference type="PROSITE-ProRule" id="PRU00236"/>
    </source>
</evidence>
<dbReference type="RefSeq" id="XP_014245062.1">
    <property type="nucleotide sequence ID" value="XM_014389576.2"/>
</dbReference>
<dbReference type="Pfam" id="PF02146">
    <property type="entry name" value="SIR2"/>
    <property type="match status" value="1"/>
</dbReference>
<dbReference type="InterPro" id="IPR026590">
    <property type="entry name" value="Ssirtuin_cat_dom"/>
</dbReference>
<dbReference type="PANTHER" id="PTHR11085:SF10">
    <property type="entry name" value="NAD-DEPENDENT PROTEIN DEACYLASE SIRTUIN-5, MITOCHONDRIAL-RELATED"/>
    <property type="match status" value="1"/>
</dbReference>
<keyword evidence="3" id="KW-0862">Zinc</keyword>
<feature type="domain" description="Deacetylase sirtuin-type" evidence="4">
    <location>
        <begin position="21"/>
        <end position="309"/>
    </location>
</feature>
<dbReference type="EnsemblMetazoa" id="XM_014389576.2">
    <property type="protein sequence ID" value="XP_014245062.1"/>
    <property type="gene ID" value="LOC106664134"/>
</dbReference>
<feature type="binding site" evidence="3">
    <location>
        <position position="211"/>
    </location>
    <ligand>
        <name>Zn(2+)</name>
        <dbReference type="ChEBI" id="CHEBI:29105"/>
    </ligand>
</feature>
<proteinExistence type="predicted"/>
<reference evidence="5" key="1">
    <citation type="submission" date="2022-01" db="UniProtKB">
        <authorList>
            <consortium name="EnsemblMetazoa"/>
        </authorList>
    </citation>
    <scope>IDENTIFICATION</scope>
</reference>
<name>A0A8I6RGE1_CIMLE</name>
<dbReference type="GO" id="GO:0070403">
    <property type="term" value="F:NAD+ binding"/>
    <property type="evidence" value="ECO:0007669"/>
    <property type="project" value="InterPro"/>
</dbReference>
<dbReference type="AlphaFoldDB" id="A0A8I6RGE1"/>
<evidence type="ECO:0000259" key="4">
    <source>
        <dbReference type="PROSITE" id="PS50305"/>
    </source>
</evidence>
<dbReference type="Proteomes" id="UP000494040">
    <property type="component" value="Unassembled WGS sequence"/>
</dbReference>
<protein>
    <recommendedName>
        <fullName evidence="4">Deacetylase sirtuin-type domain-containing protein</fullName>
    </recommendedName>
</protein>
<organism evidence="5 6">
    <name type="scientific">Cimex lectularius</name>
    <name type="common">Bed bug</name>
    <name type="synonym">Acanthia lectularia</name>
    <dbReference type="NCBI Taxonomy" id="79782"/>
    <lineage>
        <taxon>Eukaryota</taxon>
        <taxon>Metazoa</taxon>
        <taxon>Ecdysozoa</taxon>
        <taxon>Arthropoda</taxon>
        <taxon>Hexapoda</taxon>
        <taxon>Insecta</taxon>
        <taxon>Pterygota</taxon>
        <taxon>Neoptera</taxon>
        <taxon>Paraneoptera</taxon>
        <taxon>Hemiptera</taxon>
        <taxon>Heteroptera</taxon>
        <taxon>Panheteroptera</taxon>
        <taxon>Cimicomorpha</taxon>
        <taxon>Cimicidae</taxon>
        <taxon>Cimex</taxon>
    </lineage>
</organism>
<dbReference type="InterPro" id="IPR003000">
    <property type="entry name" value="Sirtuin"/>
</dbReference>
<dbReference type="GeneID" id="106664134"/>
<dbReference type="SUPFAM" id="SSF52467">
    <property type="entry name" value="DHS-like NAD/FAD-binding domain"/>
    <property type="match status" value="1"/>
</dbReference>
<feature type="binding site" evidence="3">
    <location>
        <position position="157"/>
    </location>
    <ligand>
        <name>Zn(2+)</name>
        <dbReference type="ChEBI" id="CHEBI:29105"/>
    </ligand>
</feature>
<evidence type="ECO:0000256" key="2">
    <source>
        <dbReference type="ARBA" id="ARBA00023027"/>
    </source>
</evidence>
<dbReference type="PANTHER" id="PTHR11085">
    <property type="entry name" value="NAD-DEPENDENT PROTEIN DEACYLASE SIRTUIN-5, MITOCHONDRIAL-RELATED"/>
    <property type="match status" value="1"/>
</dbReference>
<dbReference type="GO" id="GO:0005759">
    <property type="term" value="C:mitochondrial matrix"/>
    <property type="evidence" value="ECO:0007669"/>
    <property type="project" value="TreeGrafter"/>
</dbReference>
<dbReference type="GO" id="GO:0046872">
    <property type="term" value="F:metal ion binding"/>
    <property type="evidence" value="ECO:0007669"/>
    <property type="project" value="UniProtKB-KW"/>
</dbReference>
<evidence type="ECO:0000313" key="5">
    <source>
        <dbReference type="EnsemblMetazoa" id="XP_014245062.1"/>
    </source>
</evidence>
<keyword evidence="3" id="KW-0479">Metal-binding</keyword>
<dbReference type="InterPro" id="IPR029035">
    <property type="entry name" value="DHS-like_NAD/FAD-binding_dom"/>
</dbReference>
<evidence type="ECO:0000313" key="6">
    <source>
        <dbReference type="Proteomes" id="UP000494040"/>
    </source>
</evidence>
<dbReference type="PROSITE" id="PS50305">
    <property type="entry name" value="SIRTUIN"/>
    <property type="match status" value="1"/>
</dbReference>
<dbReference type="OrthoDB" id="424302at2759"/>
<keyword evidence="6" id="KW-1185">Reference proteome</keyword>
<feature type="binding site" evidence="3">
    <location>
        <position position="208"/>
    </location>
    <ligand>
        <name>Zn(2+)</name>
        <dbReference type="ChEBI" id="CHEBI:29105"/>
    </ligand>
</feature>
<accession>A0A8I6RGE1</accession>
<feature type="active site" description="Proton acceptor" evidence="3">
    <location>
        <position position="149"/>
    </location>
</feature>
<sequence>MRVSVVSLCEFLCSRFVPRHEPVKCCDIRELTDFIADKRRLLVLTGAGISTESGLPDYRSEDVGLYKRNGKSPPYVPISYQQFINNHRLRTRFWLRNYLGWEKMFALQPNSTHLTLKKMETLNKVFFIVTQNVDSLHEKAKSLNVVELHGSAYRVKCLSCSYSIKREFFQEALVTSNPYVDSASATIAPDGYVELQENDDIHFAVPDCPDCGDLLKPDIVFFGENIPKERLSEVSKLIHKCDSLLVLGSTLTVNSSYRIVHACHEMKKPIAIVNIGPTRGDNFALIKIDTRCGAILPLVFQELWHLESGLF</sequence>
<dbReference type="KEGG" id="clec:106664134"/>
<keyword evidence="2" id="KW-0520">NAD</keyword>
<feature type="binding site" evidence="3">
    <location>
        <position position="160"/>
    </location>
    <ligand>
        <name>Zn(2+)</name>
        <dbReference type="ChEBI" id="CHEBI:29105"/>
    </ligand>
</feature>
<dbReference type="OMA" id="RRHYWAR"/>